<organism evidence="2 3">
    <name type="scientific">Pseudoalteromonas tunicata D2</name>
    <dbReference type="NCBI Taxonomy" id="87626"/>
    <lineage>
        <taxon>Bacteria</taxon>
        <taxon>Pseudomonadati</taxon>
        <taxon>Pseudomonadota</taxon>
        <taxon>Gammaproteobacteria</taxon>
        <taxon>Alteromonadales</taxon>
        <taxon>Pseudoalteromonadaceae</taxon>
        <taxon>Pseudoalteromonas</taxon>
    </lineage>
</organism>
<dbReference type="SUPFAM" id="SSF49503">
    <property type="entry name" value="Cupredoxins"/>
    <property type="match status" value="1"/>
</dbReference>
<dbReference type="AlphaFoldDB" id="A4C4K5"/>
<dbReference type="Proteomes" id="UP000006201">
    <property type="component" value="Unassembled WGS sequence"/>
</dbReference>
<name>A4C4K5_9GAMM</name>
<dbReference type="OrthoDB" id="5958460at2"/>
<dbReference type="InterPro" id="IPR028096">
    <property type="entry name" value="EfeO_Cupredoxin"/>
</dbReference>
<dbReference type="eggNOG" id="COG4633">
    <property type="taxonomic scope" value="Bacteria"/>
</dbReference>
<feature type="domain" description="EfeO-type cupredoxin-like" evidence="1">
    <location>
        <begin position="7"/>
        <end position="93"/>
    </location>
</feature>
<evidence type="ECO:0000259" key="1">
    <source>
        <dbReference type="Pfam" id="PF13473"/>
    </source>
</evidence>
<sequence length="99" mass="11376">MCSFVFAENSVEITLKDHLFYPSRIEVPAFKKVKLIIHNQDDTPEEFDSFDLNREKVIFAKRKVVIFIGPLQPGEYHFFGEYAPNTAQGTVVAVELEQP</sequence>
<protein>
    <recommendedName>
        <fullName evidence="1">EfeO-type cupredoxin-like domain-containing protein</fullName>
    </recommendedName>
</protein>
<dbReference type="HOGENOM" id="CLU_157112_0_0_6"/>
<evidence type="ECO:0000313" key="2">
    <source>
        <dbReference type="EMBL" id="EAR30487.1"/>
    </source>
</evidence>
<proteinExistence type="predicted"/>
<dbReference type="EMBL" id="AAOH01000001">
    <property type="protein sequence ID" value="EAR30487.1"/>
    <property type="molecule type" value="Genomic_DNA"/>
</dbReference>
<keyword evidence="3" id="KW-1185">Reference proteome</keyword>
<accession>A4C4K5</accession>
<dbReference type="STRING" id="87626.PTD2_02921"/>
<reference evidence="2 3" key="1">
    <citation type="submission" date="2006-02" db="EMBL/GenBank/DDBJ databases">
        <authorList>
            <person name="Moran M.A."/>
            <person name="Kjelleberg S."/>
            <person name="Egan S."/>
            <person name="Saunders N."/>
            <person name="Thomas T."/>
            <person name="Ferriera S."/>
            <person name="Johnson J."/>
            <person name="Kravitz S."/>
            <person name="Halpern A."/>
            <person name="Remington K."/>
            <person name="Beeson K."/>
            <person name="Tran B."/>
            <person name="Rogers Y.-H."/>
            <person name="Friedman R."/>
            <person name="Venter J.C."/>
        </authorList>
    </citation>
    <scope>NUCLEOTIDE SEQUENCE [LARGE SCALE GENOMIC DNA]</scope>
    <source>
        <strain evidence="2 3">D2</strain>
    </source>
</reference>
<evidence type="ECO:0000313" key="3">
    <source>
        <dbReference type="Proteomes" id="UP000006201"/>
    </source>
</evidence>
<dbReference type="Gene3D" id="2.60.40.420">
    <property type="entry name" value="Cupredoxins - blue copper proteins"/>
    <property type="match status" value="1"/>
</dbReference>
<dbReference type="InterPro" id="IPR008972">
    <property type="entry name" value="Cupredoxin"/>
</dbReference>
<dbReference type="Pfam" id="PF13473">
    <property type="entry name" value="Cupredoxin_1"/>
    <property type="match status" value="1"/>
</dbReference>
<comment type="caution">
    <text evidence="2">The sequence shown here is derived from an EMBL/GenBank/DDBJ whole genome shotgun (WGS) entry which is preliminary data.</text>
</comment>
<gene>
    <name evidence="2" type="ORF">PTD2_02921</name>
</gene>